<organism evidence="1 2">
    <name type="scientific">Protopolystoma xenopodis</name>
    <dbReference type="NCBI Taxonomy" id="117903"/>
    <lineage>
        <taxon>Eukaryota</taxon>
        <taxon>Metazoa</taxon>
        <taxon>Spiralia</taxon>
        <taxon>Lophotrochozoa</taxon>
        <taxon>Platyhelminthes</taxon>
        <taxon>Monogenea</taxon>
        <taxon>Polyopisthocotylea</taxon>
        <taxon>Polystomatidea</taxon>
        <taxon>Polystomatidae</taxon>
        <taxon>Protopolystoma</taxon>
    </lineage>
</organism>
<evidence type="ECO:0000313" key="2">
    <source>
        <dbReference type="Proteomes" id="UP000784294"/>
    </source>
</evidence>
<keyword evidence="2" id="KW-1185">Reference proteome</keyword>
<protein>
    <submittedName>
        <fullName evidence="1">Uncharacterized protein</fullName>
    </submittedName>
</protein>
<proteinExistence type="predicted"/>
<gene>
    <name evidence="1" type="ORF">PXEA_LOCUS1185</name>
</gene>
<reference evidence="1" key="1">
    <citation type="submission" date="2018-11" db="EMBL/GenBank/DDBJ databases">
        <authorList>
            <consortium name="Pathogen Informatics"/>
        </authorList>
    </citation>
    <scope>NUCLEOTIDE SEQUENCE</scope>
</reference>
<dbReference type="AlphaFoldDB" id="A0A448WBK0"/>
<sequence>MGLGLNDVQEAVRVCKLHSRRELSLLDDWPPKMNKFMTREEISCDKSVQAASEEKISSQHRLRFERRECK</sequence>
<accession>A0A448WBK0</accession>
<evidence type="ECO:0000313" key="1">
    <source>
        <dbReference type="EMBL" id="VEL07745.1"/>
    </source>
</evidence>
<comment type="caution">
    <text evidence="1">The sequence shown here is derived from an EMBL/GenBank/DDBJ whole genome shotgun (WGS) entry which is preliminary data.</text>
</comment>
<name>A0A448WBK0_9PLAT</name>
<dbReference type="Proteomes" id="UP000784294">
    <property type="component" value="Unassembled WGS sequence"/>
</dbReference>
<dbReference type="EMBL" id="CAAALY010002382">
    <property type="protein sequence ID" value="VEL07745.1"/>
    <property type="molecule type" value="Genomic_DNA"/>
</dbReference>